<evidence type="ECO:0000313" key="1">
    <source>
        <dbReference type="EMBL" id="CAH1601569.1"/>
    </source>
</evidence>
<protein>
    <submittedName>
        <fullName evidence="1">Uncharacterized protein</fullName>
    </submittedName>
</protein>
<evidence type="ECO:0000313" key="2">
    <source>
        <dbReference type="Proteomes" id="UP001295462"/>
    </source>
</evidence>
<reference evidence="1" key="1">
    <citation type="submission" date="2022-01" db="EMBL/GenBank/DDBJ databases">
        <authorList>
            <person name="Lagorce A."/>
        </authorList>
    </citation>
    <scope>NUCLEOTIDE SEQUENCE</scope>
    <source>
        <strain evidence="1">Th15_F1_A12</strain>
    </source>
</reference>
<dbReference type="EMBL" id="CAKMUD010000105">
    <property type="protein sequence ID" value="CAH1601569.1"/>
    <property type="molecule type" value="Genomic_DNA"/>
</dbReference>
<comment type="caution">
    <text evidence="1">The sequence shown here is derived from an EMBL/GenBank/DDBJ whole genome shotgun (WGS) entry which is preliminary data.</text>
</comment>
<dbReference type="RefSeq" id="WP_409589895.1">
    <property type="nucleotide sequence ID" value="NZ_CAKMTZ010000104.1"/>
</dbReference>
<gene>
    <name evidence="1" type="ORF">THF1A12_50108</name>
</gene>
<proteinExistence type="predicted"/>
<name>A0AAU9QWS5_9VIBR</name>
<dbReference type="AlphaFoldDB" id="A0AAU9QWS5"/>
<dbReference type="Proteomes" id="UP001295462">
    <property type="component" value="Unassembled WGS sequence"/>
</dbReference>
<accession>A0AAU9QWS5</accession>
<organism evidence="1 2">
    <name type="scientific">Vibrio jasicida</name>
    <dbReference type="NCBI Taxonomy" id="766224"/>
    <lineage>
        <taxon>Bacteria</taxon>
        <taxon>Pseudomonadati</taxon>
        <taxon>Pseudomonadota</taxon>
        <taxon>Gammaproteobacteria</taxon>
        <taxon>Vibrionales</taxon>
        <taxon>Vibrionaceae</taxon>
        <taxon>Vibrio</taxon>
    </lineage>
</organism>
<sequence length="134" mass="15165">MKKYFWGLIVWLSLSSPLIAKQYELELPSTLPIKDIDKWVLNIAIADQVCTPFPDFCLSAIMHTNSIISSGNAYDLYIKDGVVHIRKQISVESIIISELETHNINVSILKMQLSQLDLPSRQSDLVQGYITESL</sequence>